<dbReference type="Proteomes" id="UP000618754">
    <property type="component" value="Unassembled WGS sequence"/>
</dbReference>
<gene>
    <name evidence="1" type="ORF">IDJ75_04245</name>
</gene>
<protein>
    <recommendedName>
        <fullName evidence="3">Lipocalin-like domain-containing protein</fullName>
    </recommendedName>
</protein>
<accession>A0ABR7X1N1</accession>
<comment type="caution">
    <text evidence="1">The sequence shown here is derived from an EMBL/GenBank/DDBJ whole genome shotgun (WGS) entry which is preliminary data.</text>
</comment>
<name>A0ABR7X1N1_9SPHI</name>
<evidence type="ECO:0000313" key="2">
    <source>
        <dbReference type="Proteomes" id="UP000618754"/>
    </source>
</evidence>
<keyword evidence="2" id="KW-1185">Reference proteome</keyword>
<dbReference type="PROSITE" id="PS51257">
    <property type="entry name" value="PROKAR_LIPOPROTEIN"/>
    <property type="match status" value="1"/>
</dbReference>
<evidence type="ECO:0000313" key="1">
    <source>
        <dbReference type="EMBL" id="MBD1384479.1"/>
    </source>
</evidence>
<proteinExistence type="predicted"/>
<dbReference type="EMBL" id="JACWMW010000001">
    <property type="protein sequence ID" value="MBD1384479.1"/>
    <property type="molecule type" value="Genomic_DNA"/>
</dbReference>
<dbReference type="RefSeq" id="WP_191174349.1">
    <property type="nucleotide sequence ID" value="NZ_JACWMW010000001.1"/>
</dbReference>
<reference evidence="1 2" key="1">
    <citation type="submission" date="2020-09" db="EMBL/GenBank/DDBJ databases">
        <title>Novel species of Mucilaginibacter isolated from a glacier on the Tibetan Plateau.</title>
        <authorList>
            <person name="Liu Q."/>
            <person name="Xin Y.-H."/>
        </authorList>
    </citation>
    <scope>NUCLEOTIDE SEQUENCE [LARGE SCALE GENOMIC DNA]</scope>
    <source>
        <strain evidence="1 2">CGMCC 1.13878</strain>
    </source>
</reference>
<sequence length="152" mass="17485">MKRDIYLLILLALFLASCHPLFCVWEMGFNKVEKLNSADVIGKYVLTPHSKKMMQYEGKYQNITNNILELKGDKTYRLIDAPDWLLNDLGNSNMAYFDKTGRWSFDCNELGCILELEGLQTGELLFKKNDKIFILLGIGDPDSCQGMVYEKK</sequence>
<organism evidence="1 2">
    <name type="scientific">Mucilaginibacter rigui</name>
    <dbReference type="NCBI Taxonomy" id="534635"/>
    <lineage>
        <taxon>Bacteria</taxon>
        <taxon>Pseudomonadati</taxon>
        <taxon>Bacteroidota</taxon>
        <taxon>Sphingobacteriia</taxon>
        <taxon>Sphingobacteriales</taxon>
        <taxon>Sphingobacteriaceae</taxon>
        <taxon>Mucilaginibacter</taxon>
    </lineage>
</organism>
<evidence type="ECO:0008006" key="3">
    <source>
        <dbReference type="Google" id="ProtNLM"/>
    </source>
</evidence>